<dbReference type="PANTHER" id="PTHR33824:SF7">
    <property type="entry name" value="POLYKETIDE CYCLASE_DEHYDRASE AND LIPID TRANSPORT SUPERFAMILY PROTEIN"/>
    <property type="match status" value="1"/>
</dbReference>
<comment type="caution">
    <text evidence="1">The sequence shown here is derived from an EMBL/GenBank/DDBJ whole genome shotgun (WGS) entry which is preliminary data.</text>
</comment>
<dbReference type="InterPro" id="IPR047137">
    <property type="entry name" value="ORF3"/>
</dbReference>
<reference evidence="1 2" key="1">
    <citation type="journal article" date="2016" name="Nat. Commun.">
        <title>Thousands of microbial genomes shed light on interconnected biogeochemical processes in an aquifer system.</title>
        <authorList>
            <person name="Anantharaman K."/>
            <person name="Brown C.T."/>
            <person name="Hug L.A."/>
            <person name="Sharon I."/>
            <person name="Castelle C.J."/>
            <person name="Probst A.J."/>
            <person name="Thomas B.C."/>
            <person name="Singh A."/>
            <person name="Wilkins M.J."/>
            <person name="Karaoz U."/>
            <person name="Brodie E.L."/>
            <person name="Williams K.H."/>
            <person name="Hubbard S.S."/>
            <person name="Banfield J.F."/>
        </authorList>
    </citation>
    <scope>NUCLEOTIDE SEQUENCE [LARGE SCALE GENOMIC DNA]</scope>
</reference>
<evidence type="ECO:0000313" key="2">
    <source>
        <dbReference type="Proteomes" id="UP000179037"/>
    </source>
</evidence>
<dbReference type="AlphaFoldDB" id="A0A1F6TZI7"/>
<dbReference type="SUPFAM" id="SSF55961">
    <property type="entry name" value="Bet v1-like"/>
    <property type="match status" value="1"/>
</dbReference>
<protein>
    <recommendedName>
        <fullName evidence="3">Cyclase</fullName>
    </recommendedName>
</protein>
<dbReference type="Gene3D" id="3.30.530.20">
    <property type="match status" value="1"/>
</dbReference>
<dbReference type="InterPro" id="IPR019587">
    <property type="entry name" value="Polyketide_cyclase/dehydratase"/>
</dbReference>
<evidence type="ECO:0000313" key="1">
    <source>
        <dbReference type="EMBL" id="OGI50538.1"/>
    </source>
</evidence>
<sequence>MPVIEHTIFIRAAPEAVFDLISRVENFSQYSPAIREVRTIGRDTYRWVVSVAGFALDWDSVVTEKMRPARFAWRSVRGVENGGLFRLAPANGGTEVRFTMEYRLANPILERIVNTIAAPLMQRVATELLDAVRERLERARRHAN</sequence>
<dbReference type="STRING" id="1817768.A3A87_05655"/>
<proteinExistence type="predicted"/>
<dbReference type="Pfam" id="PF10604">
    <property type="entry name" value="Polyketide_cyc2"/>
    <property type="match status" value="1"/>
</dbReference>
<dbReference type="InterPro" id="IPR023393">
    <property type="entry name" value="START-like_dom_sf"/>
</dbReference>
<accession>A0A1F6TZI7</accession>
<dbReference type="PANTHER" id="PTHR33824">
    <property type="entry name" value="POLYKETIDE CYCLASE/DEHYDRASE AND LIPID TRANSPORT SUPERFAMILY PROTEIN"/>
    <property type="match status" value="1"/>
</dbReference>
<gene>
    <name evidence="1" type="ORF">A3A87_05655</name>
</gene>
<dbReference type="Proteomes" id="UP000179037">
    <property type="component" value="Unassembled WGS sequence"/>
</dbReference>
<organism evidence="1 2">
    <name type="scientific">Candidatus Muproteobacteria bacterium RIFCSPLOWO2_01_FULL_60_18</name>
    <dbReference type="NCBI Taxonomy" id="1817768"/>
    <lineage>
        <taxon>Bacteria</taxon>
        <taxon>Pseudomonadati</taxon>
        <taxon>Pseudomonadota</taxon>
        <taxon>Candidatus Muproteobacteria</taxon>
    </lineage>
</organism>
<name>A0A1F6TZI7_9PROT</name>
<evidence type="ECO:0008006" key="3">
    <source>
        <dbReference type="Google" id="ProtNLM"/>
    </source>
</evidence>
<dbReference type="EMBL" id="MFTC01000067">
    <property type="protein sequence ID" value="OGI50538.1"/>
    <property type="molecule type" value="Genomic_DNA"/>
</dbReference>